<name>A0A6G1QZL1_CHAAH</name>
<organism evidence="6 7">
    <name type="scientific">Channa argus</name>
    <name type="common">Northern snakehead</name>
    <name type="synonym">Ophicephalus argus</name>
    <dbReference type="NCBI Taxonomy" id="215402"/>
    <lineage>
        <taxon>Eukaryota</taxon>
        <taxon>Metazoa</taxon>
        <taxon>Chordata</taxon>
        <taxon>Craniata</taxon>
        <taxon>Vertebrata</taxon>
        <taxon>Euteleostomi</taxon>
        <taxon>Actinopterygii</taxon>
        <taxon>Neopterygii</taxon>
        <taxon>Teleostei</taxon>
        <taxon>Neoteleostei</taxon>
        <taxon>Acanthomorphata</taxon>
        <taxon>Anabantaria</taxon>
        <taxon>Anabantiformes</taxon>
        <taxon>Channoidei</taxon>
        <taxon>Channidae</taxon>
        <taxon>Channa</taxon>
    </lineage>
</organism>
<evidence type="ECO:0000256" key="1">
    <source>
        <dbReference type="ARBA" id="ARBA00004300"/>
    </source>
</evidence>
<proteinExistence type="predicted"/>
<gene>
    <name evidence="6" type="ORF">EXN66_Car001303</name>
</gene>
<dbReference type="InterPro" id="IPR029299">
    <property type="entry name" value="ALMS_motif"/>
</dbReference>
<dbReference type="GO" id="GO:0046599">
    <property type="term" value="P:regulation of centriole replication"/>
    <property type="evidence" value="ECO:0007669"/>
    <property type="project" value="TreeGrafter"/>
</dbReference>
<accession>A0A6G1QZL1</accession>
<dbReference type="Proteomes" id="UP000503349">
    <property type="component" value="Chromosome 1"/>
</dbReference>
<sequence>MLFQTDRHSRRAVSQSYRMSHPELLDDESLLSEITVVPISIGPWKPDQTTLTSYLLEMHWTTQSSLSSKQQAGNAAKQTNKTYASFDRLSVIQCVIAFALYASERAFDWGLRKDHSAHRYPLTAHICCSAGEMVLWPLLREVDLSGSDRAATVDVLSSSLLYQASNQYITASLHRNVLSWSVWWGQEEKEGLSLRAMPPSVCSQSANRGSCSGVSDPFRTVTVPGVAGRSPTAAFSSVNFGAPKVLPPLSTSKDPVYPSVPKQPVCETPTDFRQAYSSADGLAAGDPEKSNVQHVQYRLSYVENDREQDVMGSSLRNLSLQPSYQSCIHHQVPLWSHRTVVFLDKSLSISLVDLEGRRTDKERKQTLYSSTFSFRFGVSSCCRSSADSKSAKTNEAYRRPRAAMLGRNKCNGQGSSLVHCRGLLIKQQGSKVEQIAPAHGVNNKAGDSDTQRHSATLGLLSFTGPSPSNTKAGKQKGNADEAAFRNLRHRQHTFNTGPVDTRTRSHQTASDITHEQASKSETPKVLPLDETCYYRSRLKADFLEETPKILTLKVGAIFLYSFLLEALELLRPDFISRSQSRVRRLEQRAERRRALQDSNPDQLQWLREDRSRQKGNSTTPHPLSDNLFKPRERSISGREMQLRSRRIYNKLPEVTKKKEEEKKRAESQTNRLRAEVFKKSFLITLLWTALTHSPPYHLCNVSGRAALPTHSDRSAFRPFHTPSPGIMRTWRQRRDFAFLIYALCLWCLSTATENADNMVYNILEGSSPDKAKQRGEAIKPERFLTTIPLLVKGKEHRPFSQLTAGSYPASLQLLVHAEGEQLILLLKKNE</sequence>
<keyword evidence="2" id="KW-0963">Cytoplasm</keyword>
<feature type="region of interest" description="Disordered" evidence="4">
    <location>
        <begin position="458"/>
        <end position="523"/>
    </location>
</feature>
<dbReference type="AlphaFoldDB" id="A0A6G1QZL1"/>
<comment type="subcellular location">
    <subcellularLocation>
        <location evidence="1">Cytoplasm</location>
        <location evidence="1">Cytoskeleton</location>
        <location evidence="1">Microtubule organizing center</location>
        <location evidence="1">Centrosome</location>
    </subcellularLocation>
</comment>
<dbReference type="PANTHER" id="PTHR21553">
    <property type="entry name" value="ALMS1-RELATED"/>
    <property type="match status" value="1"/>
</dbReference>
<evidence type="ECO:0000256" key="2">
    <source>
        <dbReference type="ARBA" id="ARBA00022490"/>
    </source>
</evidence>
<dbReference type="PANTHER" id="PTHR21553:SF24">
    <property type="entry name" value="(E2-INDEPENDENT) E3 UBIQUITIN-CONJUGATING ENZYME FATS"/>
    <property type="match status" value="1"/>
</dbReference>
<feature type="domain" description="ALMS motif" evidence="5">
    <location>
        <begin position="563"/>
        <end position="680"/>
    </location>
</feature>
<evidence type="ECO:0000259" key="5">
    <source>
        <dbReference type="Pfam" id="PF15309"/>
    </source>
</evidence>
<feature type="region of interest" description="Disordered" evidence="4">
    <location>
        <begin position="590"/>
        <end position="630"/>
    </location>
</feature>
<reference evidence="7" key="2">
    <citation type="submission" date="2019-02" db="EMBL/GenBank/DDBJ databases">
        <title>Opniocepnalus argus Var Kimnra genome.</title>
        <authorList>
            <person name="Zhou C."/>
            <person name="Xiao S."/>
        </authorList>
    </citation>
    <scope>NUCLEOTIDE SEQUENCE [LARGE SCALE GENOMIC DNA]</scope>
</reference>
<evidence type="ECO:0000256" key="3">
    <source>
        <dbReference type="ARBA" id="ARBA00023212"/>
    </source>
</evidence>
<protein>
    <submittedName>
        <fullName evidence="6">Centrosomal protein C10orf90-like protein Fragile-site associated tumor suppressor</fullName>
    </submittedName>
</protein>
<dbReference type="GO" id="GO:0005814">
    <property type="term" value="C:centriole"/>
    <property type="evidence" value="ECO:0007669"/>
    <property type="project" value="TreeGrafter"/>
</dbReference>
<dbReference type="GO" id="GO:0005829">
    <property type="term" value="C:cytosol"/>
    <property type="evidence" value="ECO:0007669"/>
    <property type="project" value="TreeGrafter"/>
</dbReference>
<keyword evidence="7" id="KW-1185">Reference proteome</keyword>
<feature type="compositionally biased region" description="Polar residues" evidence="4">
    <location>
        <begin position="463"/>
        <end position="472"/>
    </location>
</feature>
<dbReference type="GO" id="GO:0008017">
    <property type="term" value="F:microtubule binding"/>
    <property type="evidence" value="ECO:0007669"/>
    <property type="project" value="TreeGrafter"/>
</dbReference>
<evidence type="ECO:0000256" key="4">
    <source>
        <dbReference type="SAM" id="MobiDB-lite"/>
    </source>
</evidence>
<reference evidence="6 7" key="1">
    <citation type="submission" date="2019-02" db="EMBL/GenBank/DDBJ databases">
        <title>Opniocepnalus argus genome.</title>
        <authorList>
            <person name="Zhou C."/>
            <person name="Xiao S."/>
        </authorList>
    </citation>
    <scope>NUCLEOTIDE SEQUENCE [LARGE SCALE GENOMIC DNA]</scope>
    <source>
        <strain evidence="6">OARG1902GOOAL</strain>
        <tissue evidence="6">Muscle</tissue>
    </source>
</reference>
<feature type="compositionally biased region" description="Basic and acidic residues" evidence="4">
    <location>
        <begin position="512"/>
        <end position="522"/>
    </location>
</feature>
<dbReference type="GO" id="GO:0005813">
    <property type="term" value="C:centrosome"/>
    <property type="evidence" value="ECO:0007669"/>
    <property type="project" value="UniProtKB-SubCell"/>
</dbReference>
<keyword evidence="3" id="KW-0206">Cytoskeleton</keyword>
<dbReference type="Pfam" id="PF15309">
    <property type="entry name" value="ALMS_motif"/>
    <property type="match status" value="1"/>
</dbReference>
<evidence type="ECO:0000313" key="7">
    <source>
        <dbReference type="Proteomes" id="UP000503349"/>
    </source>
</evidence>
<evidence type="ECO:0000313" key="6">
    <source>
        <dbReference type="EMBL" id="KAF3708130.1"/>
    </source>
</evidence>
<dbReference type="EMBL" id="CM015712">
    <property type="protein sequence ID" value="KAF3708130.1"/>
    <property type="molecule type" value="Genomic_DNA"/>
</dbReference>